<gene>
    <name evidence="2" type="ORF">LTR36_007084</name>
</gene>
<protein>
    <recommendedName>
        <fullName evidence="1">NAD(P)-binding domain-containing protein</fullName>
    </recommendedName>
</protein>
<dbReference type="PANTHER" id="PTHR43355">
    <property type="entry name" value="FLAVIN REDUCTASE (NADPH)"/>
    <property type="match status" value="1"/>
</dbReference>
<dbReference type="InterPro" id="IPR036291">
    <property type="entry name" value="NAD(P)-bd_dom_sf"/>
</dbReference>
<dbReference type="SUPFAM" id="SSF51735">
    <property type="entry name" value="NAD(P)-binding Rossmann-fold domains"/>
    <property type="match status" value="1"/>
</dbReference>
<dbReference type="InterPro" id="IPR016040">
    <property type="entry name" value="NAD(P)-bd_dom"/>
</dbReference>
<dbReference type="Proteomes" id="UP001324427">
    <property type="component" value="Unassembled WGS sequence"/>
</dbReference>
<evidence type="ECO:0000259" key="1">
    <source>
        <dbReference type="Pfam" id="PF13460"/>
    </source>
</evidence>
<organism evidence="2 3">
    <name type="scientific">Oleoguttula mirabilis</name>
    <dbReference type="NCBI Taxonomy" id="1507867"/>
    <lineage>
        <taxon>Eukaryota</taxon>
        <taxon>Fungi</taxon>
        <taxon>Dikarya</taxon>
        <taxon>Ascomycota</taxon>
        <taxon>Pezizomycotina</taxon>
        <taxon>Dothideomycetes</taxon>
        <taxon>Dothideomycetidae</taxon>
        <taxon>Mycosphaerellales</taxon>
        <taxon>Teratosphaeriaceae</taxon>
        <taxon>Oleoguttula</taxon>
    </lineage>
</organism>
<dbReference type="GO" id="GO:0016646">
    <property type="term" value="F:oxidoreductase activity, acting on the CH-NH group of donors, NAD or NADP as acceptor"/>
    <property type="evidence" value="ECO:0007669"/>
    <property type="project" value="TreeGrafter"/>
</dbReference>
<reference evidence="2 3" key="1">
    <citation type="submission" date="2021-11" db="EMBL/GenBank/DDBJ databases">
        <title>Black yeast isolated from Biological Soil Crust.</title>
        <authorList>
            <person name="Kurbessoian T."/>
        </authorList>
    </citation>
    <scope>NUCLEOTIDE SEQUENCE [LARGE SCALE GENOMIC DNA]</scope>
    <source>
        <strain evidence="2 3">CCFEE 5522</strain>
    </source>
</reference>
<dbReference type="EMBL" id="JAVFHQ010000045">
    <property type="protein sequence ID" value="KAK4542053.1"/>
    <property type="molecule type" value="Genomic_DNA"/>
</dbReference>
<evidence type="ECO:0000313" key="2">
    <source>
        <dbReference type="EMBL" id="KAK4542053.1"/>
    </source>
</evidence>
<dbReference type="Pfam" id="PF13460">
    <property type="entry name" value="NAD_binding_10"/>
    <property type="match status" value="1"/>
</dbReference>
<dbReference type="Gene3D" id="3.40.50.720">
    <property type="entry name" value="NAD(P)-binding Rossmann-like Domain"/>
    <property type="match status" value="1"/>
</dbReference>
<name>A0AAV9JB04_9PEZI</name>
<dbReference type="PANTHER" id="PTHR43355:SF7">
    <property type="entry name" value="NAD(P)-BINDING DOMAIN-CONTAINING PROTEIN"/>
    <property type="match status" value="1"/>
</dbReference>
<evidence type="ECO:0000313" key="3">
    <source>
        <dbReference type="Proteomes" id="UP001324427"/>
    </source>
</evidence>
<dbReference type="InterPro" id="IPR051606">
    <property type="entry name" value="Polyketide_Oxido-like"/>
</dbReference>
<keyword evidence="3" id="KW-1185">Reference proteome</keyword>
<sequence>MRVLLLGATGNLGSRLIPALLAHRHTVIAFVRSREKLRTLISGALLDNIVVVEGDALDSAAVEDALRTHECDAIVNAAGTRIKDGEQILGRIATSISSAAVRVGKQRGGKPLRAWFIGGMGSLEYPGTGGWHIQDYLPARMTDHHRETEAVMKAIPTTDLRWTLLCVAMMAPDSKDIKLWEEPRGHTLSVAARSPPDWQDSWVRSVPLIGIYLNLVPVIRSYTTKLEDVADLIAGSLAEDARDAQVGELIGMKEGAK</sequence>
<accession>A0AAV9JB04</accession>
<dbReference type="AlphaFoldDB" id="A0AAV9JB04"/>
<feature type="domain" description="NAD(P)-binding" evidence="1">
    <location>
        <begin position="7"/>
        <end position="173"/>
    </location>
</feature>
<proteinExistence type="predicted"/>
<comment type="caution">
    <text evidence="2">The sequence shown here is derived from an EMBL/GenBank/DDBJ whole genome shotgun (WGS) entry which is preliminary data.</text>
</comment>